<keyword evidence="2" id="KW-1185">Reference proteome</keyword>
<sequence length="160" mass="18335">MRNIVAYCALVLLLLWIFFSIVFIPTSKVSIEKPDEVVTQVGSSDTPKDVDIRKLSLLLGVDYEEETLDEEVEISKEVDISLEVVVIYTSKDQQKVRLNKLVNEKKEEVDMQLGDSIYKYRLTEINPSFIVFDNGEEEITLKVFESIIISVLDSPKEKTE</sequence>
<dbReference type="AlphaFoldDB" id="A0A4P6P3E2"/>
<reference evidence="1 2" key="1">
    <citation type="submission" date="2018-12" db="EMBL/GenBank/DDBJ databases">
        <title>Complete genome of Litorilituus sediminis.</title>
        <authorList>
            <person name="Liu A."/>
            <person name="Rong J."/>
        </authorList>
    </citation>
    <scope>NUCLEOTIDE SEQUENCE [LARGE SCALE GENOMIC DNA]</scope>
    <source>
        <strain evidence="1 2">JCM 17549</strain>
    </source>
</reference>
<name>A0A4P6P3E2_9GAMM</name>
<gene>
    <name evidence="1" type="ORF">EMK97_05975</name>
</gene>
<dbReference type="EMBL" id="CP034759">
    <property type="protein sequence ID" value="QBG35298.1"/>
    <property type="molecule type" value="Genomic_DNA"/>
</dbReference>
<evidence type="ECO:0000313" key="1">
    <source>
        <dbReference type="EMBL" id="QBG35298.1"/>
    </source>
</evidence>
<organism evidence="1 2">
    <name type="scientific">Litorilituus sediminis</name>
    <dbReference type="NCBI Taxonomy" id="718192"/>
    <lineage>
        <taxon>Bacteria</taxon>
        <taxon>Pseudomonadati</taxon>
        <taxon>Pseudomonadota</taxon>
        <taxon>Gammaproteobacteria</taxon>
        <taxon>Alteromonadales</taxon>
        <taxon>Colwelliaceae</taxon>
        <taxon>Litorilituus</taxon>
    </lineage>
</organism>
<dbReference type="RefSeq" id="WP_130600336.1">
    <property type="nucleotide sequence ID" value="NZ_CP034759.1"/>
</dbReference>
<evidence type="ECO:0000313" key="2">
    <source>
        <dbReference type="Proteomes" id="UP000290244"/>
    </source>
</evidence>
<proteinExistence type="predicted"/>
<accession>A0A4P6P3E2</accession>
<dbReference type="KEGG" id="lsd:EMK97_05975"/>
<dbReference type="Proteomes" id="UP000290244">
    <property type="component" value="Chromosome"/>
</dbReference>
<protein>
    <submittedName>
        <fullName evidence="1">Uncharacterized protein</fullName>
    </submittedName>
</protein>